<feature type="binding site" evidence="5">
    <location>
        <position position="255"/>
    </location>
    <ligand>
        <name>S-adenosyl-L-methionine</name>
        <dbReference type="ChEBI" id="CHEBI:59789"/>
    </ligand>
</feature>
<keyword evidence="3 5" id="KW-0949">S-adenosyl-L-methionine</keyword>
<dbReference type="PANTHER" id="PTHR22807:SF53">
    <property type="entry name" value="RIBOSOMAL RNA SMALL SUBUNIT METHYLTRANSFERASE B-RELATED"/>
    <property type="match status" value="1"/>
</dbReference>
<dbReference type="InterPro" id="IPR029063">
    <property type="entry name" value="SAM-dependent_MTases_sf"/>
</dbReference>
<dbReference type="AlphaFoldDB" id="A0A1F6T036"/>
<dbReference type="InterPro" id="IPR049560">
    <property type="entry name" value="MeTrfase_RsmB-F_NOP2_cat"/>
</dbReference>
<dbReference type="PANTHER" id="PTHR22807">
    <property type="entry name" value="NOP2 YEAST -RELATED NOL1/NOP2/FMU SUN DOMAIN-CONTAINING"/>
    <property type="match status" value="1"/>
</dbReference>
<dbReference type="GO" id="GO:0001510">
    <property type="term" value="P:RNA methylation"/>
    <property type="evidence" value="ECO:0007669"/>
    <property type="project" value="InterPro"/>
</dbReference>
<dbReference type="GO" id="GO:0008173">
    <property type="term" value="F:RNA methyltransferase activity"/>
    <property type="evidence" value="ECO:0007669"/>
    <property type="project" value="InterPro"/>
</dbReference>
<dbReference type="CDD" id="cd02440">
    <property type="entry name" value="AdoMet_MTases"/>
    <property type="match status" value="1"/>
</dbReference>
<comment type="caution">
    <text evidence="5">Lacks conserved residue(s) required for the propagation of feature annotation.</text>
</comment>
<dbReference type="EMBL" id="MFSR01000071">
    <property type="protein sequence ID" value="OGI38540.1"/>
    <property type="molecule type" value="Genomic_DNA"/>
</dbReference>
<dbReference type="InterPro" id="IPR054728">
    <property type="entry name" value="RsmB-like_ferredoxin"/>
</dbReference>
<name>A0A1F6T036_9PROT</name>
<reference evidence="7 8" key="1">
    <citation type="journal article" date="2016" name="Nat. Commun.">
        <title>Thousands of microbial genomes shed light on interconnected biogeochemical processes in an aquifer system.</title>
        <authorList>
            <person name="Anantharaman K."/>
            <person name="Brown C.T."/>
            <person name="Hug L.A."/>
            <person name="Sharon I."/>
            <person name="Castelle C.J."/>
            <person name="Probst A.J."/>
            <person name="Thomas B.C."/>
            <person name="Singh A."/>
            <person name="Wilkins M.J."/>
            <person name="Karaoz U."/>
            <person name="Brodie E.L."/>
            <person name="Williams K.H."/>
            <person name="Hubbard S.S."/>
            <person name="Banfield J.F."/>
        </authorList>
    </citation>
    <scope>NUCLEOTIDE SEQUENCE [LARGE SCALE GENOMIC DNA]</scope>
</reference>
<dbReference type="Gene3D" id="3.40.50.150">
    <property type="entry name" value="Vaccinia Virus protein VP39"/>
    <property type="match status" value="1"/>
</dbReference>
<keyword evidence="2 5" id="KW-0808">Transferase</keyword>
<proteinExistence type="inferred from homology"/>
<keyword evidence="1 5" id="KW-0489">Methyltransferase</keyword>
<dbReference type="InterPro" id="IPR023267">
    <property type="entry name" value="RCMT"/>
</dbReference>
<accession>A0A1F6T036</accession>
<gene>
    <name evidence="7" type="ORF">A2V91_00375</name>
</gene>
<organism evidence="7 8">
    <name type="scientific">Candidatus Muproteobacteria bacterium RBG_16_64_10</name>
    <dbReference type="NCBI Taxonomy" id="1817757"/>
    <lineage>
        <taxon>Bacteria</taxon>
        <taxon>Pseudomonadati</taxon>
        <taxon>Pseudomonadota</taxon>
        <taxon>Candidatus Muproteobacteria</taxon>
    </lineage>
</organism>
<dbReference type="PROSITE" id="PS51686">
    <property type="entry name" value="SAM_MT_RSMB_NOP"/>
    <property type="match status" value="1"/>
</dbReference>
<evidence type="ECO:0000256" key="4">
    <source>
        <dbReference type="ARBA" id="ARBA00022884"/>
    </source>
</evidence>
<dbReference type="GO" id="GO:0003723">
    <property type="term" value="F:RNA binding"/>
    <property type="evidence" value="ECO:0007669"/>
    <property type="project" value="UniProtKB-UniRule"/>
</dbReference>
<dbReference type="Pfam" id="PF01189">
    <property type="entry name" value="Methyltr_RsmB-F"/>
    <property type="match status" value="1"/>
</dbReference>
<evidence type="ECO:0000256" key="3">
    <source>
        <dbReference type="ARBA" id="ARBA00022691"/>
    </source>
</evidence>
<evidence type="ECO:0000313" key="8">
    <source>
        <dbReference type="Proteomes" id="UP000179334"/>
    </source>
</evidence>
<evidence type="ECO:0000256" key="1">
    <source>
        <dbReference type="ARBA" id="ARBA00022603"/>
    </source>
</evidence>
<evidence type="ECO:0000256" key="5">
    <source>
        <dbReference type="PROSITE-ProRule" id="PRU01023"/>
    </source>
</evidence>
<feature type="binding site" evidence="5">
    <location>
        <position position="302"/>
    </location>
    <ligand>
        <name>S-adenosyl-L-methionine</name>
        <dbReference type="ChEBI" id="CHEBI:59789"/>
    </ligand>
</feature>
<protein>
    <recommendedName>
        <fullName evidence="6">SAM-dependent MTase RsmB/NOP-type domain-containing protein</fullName>
    </recommendedName>
</protein>
<keyword evidence="4 5" id="KW-0694">RNA-binding</keyword>
<dbReference type="Proteomes" id="UP000179334">
    <property type="component" value="Unassembled WGS sequence"/>
</dbReference>
<comment type="caution">
    <text evidence="7">The sequence shown here is derived from an EMBL/GenBank/DDBJ whole genome shotgun (WGS) entry which is preliminary data.</text>
</comment>
<dbReference type="Pfam" id="PF22458">
    <property type="entry name" value="RsmF-B_ferredox"/>
    <property type="match status" value="1"/>
</dbReference>
<dbReference type="PRINTS" id="PR02008">
    <property type="entry name" value="RCMTFAMILY"/>
</dbReference>
<feature type="domain" description="SAM-dependent MTase RsmB/NOP-type" evidence="6">
    <location>
        <begin position="141"/>
        <end position="417"/>
    </location>
</feature>
<sequence length="417" mass="46389">MPHPSHFHHAVELLQAILVGTLPADSQMDRHFRAHREMGVRDRGFVAETVYGCLREKRVLEHLCGSDACAPADLVAAYLVAQGYSARALENLGYRGEARALAERIRGLDRNTLPFAVRANLPDWLAERLCAQLGEAEALALAEALNRPAPVDLRVNTLKAERDEVRTLLAQEGFALEPTPYSPASLRRTDRAPLFSTKCFKEGLFEVQDEGSQLLSYLLEPRRNEMVVDFCAGAGGKTLHIGALMANTGTVYAFDVAARRLEKLAPRLRRAGINNVRSVVLGSERDDRVQRLRGKIDRVLVDAPCSGTGTLRRNPDIKWRTIDLPALVEAQQRILAAAAQLLKPGGRLVYATCSLLREENEDIVEAFVRAHGEFRVMPVGEILARRHIPLDMPEPALRLLPHRHHTDGFYAVALERH</sequence>
<evidence type="ECO:0000259" key="6">
    <source>
        <dbReference type="PROSITE" id="PS51686"/>
    </source>
</evidence>
<comment type="similarity">
    <text evidence="5">Belongs to the class I-like SAM-binding methyltransferase superfamily. RsmB/NOP family.</text>
</comment>
<evidence type="ECO:0000313" key="7">
    <source>
        <dbReference type="EMBL" id="OGI38540.1"/>
    </source>
</evidence>
<dbReference type="Gene3D" id="3.30.70.1170">
    <property type="entry name" value="Sun protein, domain 3"/>
    <property type="match status" value="1"/>
</dbReference>
<feature type="active site" description="Nucleophile" evidence="5">
    <location>
        <position position="353"/>
    </location>
</feature>
<dbReference type="InterPro" id="IPR001678">
    <property type="entry name" value="MeTrfase_RsmB-F_NOP2_dom"/>
</dbReference>
<evidence type="ECO:0000256" key="2">
    <source>
        <dbReference type="ARBA" id="ARBA00022679"/>
    </source>
</evidence>
<dbReference type="SUPFAM" id="SSF53335">
    <property type="entry name" value="S-adenosyl-L-methionine-dependent methyltransferases"/>
    <property type="match status" value="1"/>
</dbReference>